<dbReference type="SUPFAM" id="SSF63763">
    <property type="entry name" value="SAND domain-like"/>
    <property type="match status" value="1"/>
</dbReference>
<evidence type="ECO:0000313" key="2">
    <source>
        <dbReference type="EMBL" id="WZN61669.1"/>
    </source>
</evidence>
<feature type="region of interest" description="Disordered" evidence="1">
    <location>
        <begin position="291"/>
        <end position="344"/>
    </location>
</feature>
<evidence type="ECO:0000256" key="1">
    <source>
        <dbReference type="SAM" id="MobiDB-lite"/>
    </source>
</evidence>
<feature type="region of interest" description="Disordered" evidence="1">
    <location>
        <begin position="235"/>
        <end position="278"/>
    </location>
</feature>
<keyword evidence="3" id="KW-1185">Reference proteome</keyword>
<proteinExistence type="predicted"/>
<protein>
    <submittedName>
        <fullName evidence="2">SAND domain-containing protein</fullName>
    </submittedName>
</protein>
<evidence type="ECO:0000313" key="3">
    <source>
        <dbReference type="Proteomes" id="UP001472866"/>
    </source>
</evidence>
<dbReference type="AlphaFoldDB" id="A0AAX4P7E7"/>
<sequence length="500" mass="54172">MAESSDPPGKTMVNVVCNGFAGEFDPVRRVFFYPRRSSLEGDESASVYTPTEFEKYAGMAASKKWKYSVRIDVGAEPDLDWNVHVLGPYTLGRWLEDNGYERSGSRGGKFASHGKARSLAHSGSASASGQMAWPGFRSENQACGEENQRRHSRWLTVPKDAGGAAGEGGGKPWGFGKNVAGGEGHGNLGPRIGPAFQAHVPECLNCTPRDDPDNLAHPEREGVILFESEAAAKESAAGFEKDGSRSLPLGAVYDTEGSSDDENSVLHREKSRRTRKRPKWLRGSVNMFNTDELDEDQSTKHSVRVKLAGQQHDPNDEDTPRSGNRNVYFGKCPNPSVRDKRRRGKRDYYSIAKVEALKDGSLRVVVHGREGESWEGSLGPSGGKDGRPGKRPMQAAAAGPAKPPAEEPVKREVEPVAVSFGQQQQQQVQASMAAGAAQNALAQAQMMMHPGMMHPGVMHPGLPGLPLFNHMAPALQVPFSMNMALLNMANAAAFPQNFKS</sequence>
<dbReference type="EMBL" id="CP151504">
    <property type="protein sequence ID" value="WZN61669.1"/>
    <property type="molecule type" value="Genomic_DNA"/>
</dbReference>
<dbReference type="Proteomes" id="UP001472866">
    <property type="component" value="Chromosome 04"/>
</dbReference>
<reference evidence="2 3" key="1">
    <citation type="submission" date="2024-03" db="EMBL/GenBank/DDBJ databases">
        <title>Complete genome sequence of the green alga Chloropicon roscoffensis RCC1871.</title>
        <authorList>
            <person name="Lemieux C."/>
            <person name="Pombert J.-F."/>
            <person name="Otis C."/>
            <person name="Turmel M."/>
        </authorList>
    </citation>
    <scope>NUCLEOTIDE SEQUENCE [LARGE SCALE GENOMIC DNA]</scope>
    <source>
        <strain evidence="2 3">RCC1871</strain>
    </source>
</reference>
<dbReference type="InterPro" id="IPR010919">
    <property type="entry name" value="SAND-like_dom_sf"/>
</dbReference>
<gene>
    <name evidence="2" type="ORF">HKI87_04g32040</name>
</gene>
<organism evidence="2 3">
    <name type="scientific">Chloropicon roscoffensis</name>
    <dbReference type="NCBI Taxonomy" id="1461544"/>
    <lineage>
        <taxon>Eukaryota</taxon>
        <taxon>Viridiplantae</taxon>
        <taxon>Chlorophyta</taxon>
        <taxon>Chloropicophyceae</taxon>
        <taxon>Chloropicales</taxon>
        <taxon>Chloropicaceae</taxon>
        <taxon>Chloropicon</taxon>
    </lineage>
</organism>
<accession>A0AAX4P7E7</accession>
<feature type="region of interest" description="Disordered" evidence="1">
    <location>
        <begin position="372"/>
        <end position="407"/>
    </location>
</feature>
<name>A0AAX4P7E7_9CHLO</name>
<dbReference type="Gene3D" id="3.10.390.10">
    <property type="entry name" value="SAND domain-like"/>
    <property type="match status" value="1"/>
</dbReference>
<feature type="compositionally biased region" description="Basic residues" evidence="1">
    <location>
        <begin position="269"/>
        <end position="278"/>
    </location>
</feature>